<dbReference type="PANTHER" id="PTHR24221:SF654">
    <property type="entry name" value="ATP-BINDING CASSETTE SUB-FAMILY B MEMBER 6"/>
    <property type="match status" value="1"/>
</dbReference>
<dbReference type="EMBL" id="QRYQ01000004">
    <property type="protein sequence ID" value="RGU93012.1"/>
    <property type="molecule type" value="Genomic_DNA"/>
</dbReference>
<dbReference type="Pfam" id="PF00005">
    <property type="entry name" value="ABC_tran"/>
    <property type="match status" value="1"/>
</dbReference>
<name>A0A395WAL9_9FIRM</name>
<protein>
    <submittedName>
        <fullName evidence="10">ABC transporter ATP-binding protein</fullName>
    </submittedName>
</protein>
<reference evidence="10 11" key="1">
    <citation type="submission" date="2018-08" db="EMBL/GenBank/DDBJ databases">
        <title>A genome reference for cultivated species of the human gut microbiota.</title>
        <authorList>
            <person name="Zou Y."/>
            <person name="Xue W."/>
            <person name="Luo G."/>
        </authorList>
    </citation>
    <scope>NUCLEOTIDE SEQUENCE [LARGE SCALE GENOMIC DNA]</scope>
    <source>
        <strain evidence="10 11">AF15-20</strain>
    </source>
</reference>
<gene>
    <name evidence="10" type="ORF">DWW32_03290</name>
</gene>
<dbReference type="PANTHER" id="PTHR24221">
    <property type="entry name" value="ATP-BINDING CASSETTE SUB-FAMILY B"/>
    <property type="match status" value="1"/>
</dbReference>
<dbReference type="InterPro" id="IPR003593">
    <property type="entry name" value="AAA+_ATPase"/>
</dbReference>
<dbReference type="SUPFAM" id="SSF52540">
    <property type="entry name" value="P-loop containing nucleoside triphosphate hydrolases"/>
    <property type="match status" value="1"/>
</dbReference>
<dbReference type="GO" id="GO:0005524">
    <property type="term" value="F:ATP binding"/>
    <property type="evidence" value="ECO:0007669"/>
    <property type="project" value="UniProtKB-KW"/>
</dbReference>
<feature type="domain" description="ABC transporter" evidence="8">
    <location>
        <begin position="325"/>
        <end position="542"/>
    </location>
</feature>
<dbReference type="Proteomes" id="UP000265489">
    <property type="component" value="Unassembled WGS sequence"/>
</dbReference>
<feature type="transmembrane region" description="Helical" evidence="7">
    <location>
        <begin position="151"/>
        <end position="168"/>
    </location>
</feature>
<dbReference type="Pfam" id="PF00664">
    <property type="entry name" value="ABC_membrane"/>
    <property type="match status" value="1"/>
</dbReference>
<feature type="transmembrane region" description="Helical" evidence="7">
    <location>
        <begin position="240"/>
        <end position="262"/>
    </location>
</feature>
<comment type="subcellular location">
    <subcellularLocation>
        <location evidence="1">Cell membrane</location>
        <topology evidence="1">Multi-pass membrane protein</topology>
    </subcellularLocation>
</comment>
<keyword evidence="5 7" id="KW-1133">Transmembrane helix</keyword>
<dbReference type="SMART" id="SM00382">
    <property type="entry name" value="AAA"/>
    <property type="match status" value="1"/>
</dbReference>
<evidence type="ECO:0000256" key="7">
    <source>
        <dbReference type="SAM" id="Phobius"/>
    </source>
</evidence>
<evidence type="ECO:0000313" key="11">
    <source>
        <dbReference type="Proteomes" id="UP000265489"/>
    </source>
</evidence>
<dbReference type="InterPro" id="IPR027417">
    <property type="entry name" value="P-loop_NTPase"/>
</dbReference>
<dbReference type="PROSITE" id="PS50929">
    <property type="entry name" value="ABC_TM1F"/>
    <property type="match status" value="1"/>
</dbReference>
<dbReference type="Gene3D" id="3.40.50.300">
    <property type="entry name" value="P-loop containing nucleotide triphosphate hydrolases"/>
    <property type="match status" value="1"/>
</dbReference>
<evidence type="ECO:0000256" key="3">
    <source>
        <dbReference type="ARBA" id="ARBA00022741"/>
    </source>
</evidence>
<evidence type="ECO:0000256" key="2">
    <source>
        <dbReference type="ARBA" id="ARBA00022692"/>
    </source>
</evidence>
<keyword evidence="4 10" id="KW-0067">ATP-binding</keyword>
<dbReference type="InterPro" id="IPR036640">
    <property type="entry name" value="ABC1_TM_sf"/>
</dbReference>
<dbReference type="AlphaFoldDB" id="A0A395WAL9"/>
<feature type="domain" description="ABC transmembrane type-1" evidence="9">
    <location>
        <begin position="14"/>
        <end position="296"/>
    </location>
</feature>
<feature type="transmembrane region" description="Helical" evidence="7">
    <location>
        <begin position="54"/>
        <end position="74"/>
    </location>
</feature>
<dbReference type="Gene3D" id="1.20.1560.10">
    <property type="entry name" value="ABC transporter type 1, transmembrane domain"/>
    <property type="match status" value="1"/>
</dbReference>
<dbReference type="CDD" id="cd03228">
    <property type="entry name" value="ABCC_MRP_Like"/>
    <property type="match status" value="1"/>
</dbReference>
<dbReference type="PROSITE" id="PS50893">
    <property type="entry name" value="ABC_TRANSPORTER_2"/>
    <property type="match status" value="1"/>
</dbReference>
<dbReference type="SUPFAM" id="SSF90123">
    <property type="entry name" value="ABC transporter transmembrane region"/>
    <property type="match status" value="1"/>
</dbReference>
<accession>A0A395WAL9</accession>
<evidence type="ECO:0000256" key="1">
    <source>
        <dbReference type="ARBA" id="ARBA00004651"/>
    </source>
</evidence>
<feature type="transmembrane region" description="Helical" evidence="7">
    <location>
        <begin position="124"/>
        <end position="145"/>
    </location>
</feature>
<dbReference type="GO" id="GO:0005886">
    <property type="term" value="C:plasma membrane"/>
    <property type="evidence" value="ECO:0007669"/>
    <property type="project" value="UniProtKB-SubCell"/>
</dbReference>
<evidence type="ECO:0000256" key="5">
    <source>
        <dbReference type="ARBA" id="ARBA00022989"/>
    </source>
</evidence>
<sequence>MRMCRYILRNKKYFIGTLCTSLFAGVVPLFLAYVIQLISDVAFNNHFEKAGTCLFASVLFLIYTLMMTSINSIMKSTYRKKLKTDLGEDLYSSLMNQSYSTFKKEKIGNQLSLFTNDIKMVDEYYFYPILSMIVDIIVSVIILIYILRIHVFVGFMMVVIAVATLLVPKMMEKRLKKYSNQLSSYSGIYNSKLKEIFQNFDIILDLGVLKQFVDKGKEWIENMEYKQRNVNMAISLTGNWANCIAATFQLIFMLVIGLMILYGHLDMIYMMPIVNVSNNFISNLNDISSNLAGFKSVSDVNSKLLNIIDSHGQANKFVSNYDGNIYLEHVSFGYTESKMIIDDLSFKFEKGKKYAIVGPSGSGKSTILKLILGYYPVQKGNVSVLGSKNVSMIHQESHIFDDTIRNNLNMELVQTDETLLKCMEFVDLPEFKLDQNICEDGSNLSGGQVQRIGIARTIAHLKEVLLCDEITASLDAQTAIEIENRILDLKEETVLYVTHKYFDETLKKFDCILVFKQGRIVEQGSFEELMKNKGDFFSLKNKGHI</sequence>
<proteinExistence type="predicted"/>
<evidence type="ECO:0000256" key="6">
    <source>
        <dbReference type="ARBA" id="ARBA00023136"/>
    </source>
</evidence>
<keyword evidence="2 7" id="KW-0812">Transmembrane</keyword>
<evidence type="ECO:0000259" key="9">
    <source>
        <dbReference type="PROSITE" id="PS50929"/>
    </source>
</evidence>
<dbReference type="GO" id="GO:0034040">
    <property type="term" value="F:ATPase-coupled lipid transmembrane transporter activity"/>
    <property type="evidence" value="ECO:0007669"/>
    <property type="project" value="TreeGrafter"/>
</dbReference>
<comment type="caution">
    <text evidence="10">The sequence shown here is derived from an EMBL/GenBank/DDBJ whole genome shotgun (WGS) entry which is preliminary data.</text>
</comment>
<keyword evidence="6 7" id="KW-0472">Membrane</keyword>
<keyword evidence="3" id="KW-0547">Nucleotide-binding</keyword>
<evidence type="ECO:0000259" key="8">
    <source>
        <dbReference type="PROSITE" id="PS50893"/>
    </source>
</evidence>
<dbReference type="GO" id="GO:0140359">
    <property type="term" value="F:ABC-type transporter activity"/>
    <property type="evidence" value="ECO:0007669"/>
    <property type="project" value="InterPro"/>
</dbReference>
<organism evidence="10 11">
    <name type="scientific">Holdemanella biformis</name>
    <dbReference type="NCBI Taxonomy" id="1735"/>
    <lineage>
        <taxon>Bacteria</taxon>
        <taxon>Bacillati</taxon>
        <taxon>Bacillota</taxon>
        <taxon>Erysipelotrichia</taxon>
        <taxon>Erysipelotrichales</taxon>
        <taxon>Erysipelotrichaceae</taxon>
        <taxon>Holdemanella</taxon>
    </lineage>
</organism>
<evidence type="ECO:0000313" key="10">
    <source>
        <dbReference type="EMBL" id="RGU93012.1"/>
    </source>
</evidence>
<dbReference type="InterPro" id="IPR011527">
    <property type="entry name" value="ABC1_TM_dom"/>
</dbReference>
<dbReference type="GO" id="GO:0016887">
    <property type="term" value="F:ATP hydrolysis activity"/>
    <property type="evidence" value="ECO:0007669"/>
    <property type="project" value="InterPro"/>
</dbReference>
<dbReference type="InterPro" id="IPR039421">
    <property type="entry name" value="Type_1_exporter"/>
</dbReference>
<evidence type="ECO:0000256" key="4">
    <source>
        <dbReference type="ARBA" id="ARBA00022840"/>
    </source>
</evidence>
<feature type="transmembrane region" description="Helical" evidence="7">
    <location>
        <begin position="12"/>
        <end position="34"/>
    </location>
</feature>
<dbReference type="InterPro" id="IPR003439">
    <property type="entry name" value="ABC_transporter-like_ATP-bd"/>
</dbReference>